<keyword evidence="4" id="KW-0548">Nucleotidyltransferase</keyword>
<dbReference type="RefSeq" id="YP_010769131.1">
    <property type="nucleotide sequence ID" value="NC_073886.1"/>
</dbReference>
<feature type="domain" description="RdRp catalytic" evidence="10">
    <location>
        <begin position="239"/>
        <end position="388"/>
    </location>
</feature>
<evidence type="ECO:0000256" key="8">
    <source>
        <dbReference type="ARBA" id="ARBA00048744"/>
    </source>
</evidence>
<dbReference type="GO" id="GO:0003968">
    <property type="term" value="F:RNA-directed RNA polymerase activity"/>
    <property type="evidence" value="ECO:0007669"/>
    <property type="project" value="UniProtKB-KW"/>
</dbReference>
<dbReference type="EC" id="2.7.7.48" evidence="1"/>
<dbReference type="InterPro" id="IPR007096">
    <property type="entry name" value="RNA-dir_Rpol_cat_phage"/>
</dbReference>
<dbReference type="GeneID" id="80398058"/>
<evidence type="ECO:0000256" key="2">
    <source>
        <dbReference type="ARBA" id="ARBA00022484"/>
    </source>
</evidence>
<protein>
    <recommendedName>
        <fullName evidence="1">RNA-directed RNA polymerase</fullName>
        <ecNumber evidence="1">2.7.7.48</ecNumber>
    </recommendedName>
    <alternativeName>
        <fullName evidence="7">RNA replicase beta chain</fullName>
    </alternativeName>
</protein>
<dbReference type="InterPro" id="IPR005093">
    <property type="entry name" value="RNArep_beta"/>
</dbReference>
<gene>
    <name evidence="11" type="primary">SRR6254351_1_4</name>
</gene>
<keyword evidence="9" id="KW-0460">Magnesium</keyword>
<dbReference type="GO" id="GO:0000166">
    <property type="term" value="F:nucleotide binding"/>
    <property type="evidence" value="ECO:0007669"/>
    <property type="project" value="UniProtKB-KW"/>
</dbReference>
<evidence type="ECO:0000256" key="5">
    <source>
        <dbReference type="ARBA" id="ARBA00022741"/>
    </source>
</evidence>
<evidence type="ECO:0000259" key="10">
    <source>
        <dbReference type="PROSITE" id="PS50522"/>
    </source>
</evidence>
<feature type="binding site" evidence="9">
    <location>
        <position position="254"/>
    </location>
    <ligand>
        <name>Mg(2+)</name>
        <dbReference type="ChEBI" id="CHEBI:18420"/>
        <label>2</label>
    </ligand>
</feature>
<keyword evidence="2 11" id="KW-0696">RNA-directed RNA polymerase</keyword>
<evidence type="ECO:0000256" key="3">
    <source>
        <dbReference type="ARBA" id="ARBA00022679"/>
    </source>
</evidence>
<keyword evidence="3" id="KW-0808">Transferase</keyword>
<sequence>MTKKKMYRGDKPFDIRIPAEVSQAFKRDLCTLTINREDGYETFKEAWLASNLLDKYVGKDTAPASVRRASAIEKWLGQEGRNRVTNARLLHAAAADVDLGWITYNELIARARQIIRRILGPCPNAYGLEPVAPTNGASTRVSRHENAAALKLEGDAHLTLQAAPHWAACSYRNMLSAQNVQFVESSVLFTVPKRSDIDRVACKEPEINMLLQRTYGVYIRDRLRQKAGINLRKQEVNQSYARDGSITGKLATVDLSSASDSITRMLVLQLLPSDWWSVLDDLRVKSTVIPKYARGVQRRVHELEMFSSMGNGFTFELESLLFYAITKVIVDEWAADRIDQGWAVDNRDTVVKVYGDDIIAPSAVIPRLFRVFSYVGFRVNMDKTFYTGRFRESCGKHYYHGRDVSPFFLRKDVDTMPELINILNQVGEWASRDVGFIENPEYLAFHYRYSQYVPPYLWGGTDFQDNTALVTGHAPRKRLKPVFKDMARPEDGAYCLWHVTANMVGVDADRNPFDVDPRRVIGHFVRGRSRGWTAPRRVWLMLTEAEATLS</sequence>
<keyword evidence="12" id="KW-1185">Reference proteome</keyword>
<dbReference type="GO" id="GO:0046872">
    <property type="term" value="F:metal ion binding"/>
    <property type="evidence" value="ECO:0007669"/>
    <property type="project" value="UniProtKB-KW"/>
</dbReference>
<dbReference type="InterPro" id="IPR043502">
    <property type="entry name" value="DNA/RNA_pol_sf"/>
</dbReference>
<dbReference type="KEGG" id="vg:80398058"/>
<feature type="binding site" evidence="9">
    <location>
        <position position="357"/>
    </location>
    <ligand>
        <name>Mg(2+)</name>
        <dbReference type="ChEBI" id="CHEBI:18420"/>
        <label>2</label>
    </ligand>
</feature>
<accession>A0A8S5L540</accession>
<keyword evidence="6" id="KW-0693">Viral RNA replication</keyword>
<dbReference type="Pfam" id="PF03431">
    <property type="entry name" value="RNA_replicase_B"/>
    <property type="match status" value="1"/>
</dbReference>
<dbReference type="Proteomes" id="UP000683033">
    <property type="component" value="Segment"/>
</dbReference>
<dbReference type="PROSITE" id="PS50522">
    <property type="entry name" value="RDRP_PHAGE"/>
    <property type="match status" value="1"/>
</dbReference>
<keyword evidence="5" id="KW-0547">Nucleotide-binding</keyword>
<evidence type="ECO:0000256" key="1">
    <source>
        <dbReference type="ARBA" id="ARBA00012494"/>
    </source>
</evidence>
<keyword evidence="9" id="KW-0479">Metal-binding</keyword>
<dbReference type="GO" id="GO:0039694">
    <property type="term" value="P:viral RNA genome replication"/>
    <property type="evidence" value="ECO:0007669"/>
    <property type="project" value="InterPro"/>
</dbReference>
<proteinExistence type="predicted"/>
<comment type="catalytic activity">
    <reaction evidence="8">
        <text>RNA(n) + a ribonucleoside 5'-triphosphate = RNA(n+1) + diphosphate</text>
        <dbReference type="Rhea" id="RHEA:21248"/>
        <dbReference type="Rhea" id="RHEA-COMP:14527"/>
        <dbReference type="Rhea" id="RHEA-COMP:17342"/>
        <dbReference type="ChEBI" id="CHEBI:33019"/>
        <dbReference type="ChEBI" id="CHEBI:61557"/>
        <dbReference type="ChEBI" id="CHEBI:140395"/>
        <dbReference type="EC" id="2.7.7.48"/>
    </reaction>
</comment>
<dbReference type="SUPFAM" id="SSF56672">
    <property type="entry name" value="DNA/RNA polymerases"/>
    <property type="match status" value="1"/>
</dbReference>
<name>A0A8S5L540_9VIRU</name>
<dbReference type="EMBL" id="BK014134">
    <property type="protein sequence ID" value="DAD52540.1"/>
    <property type="molecule type" value="Genomic_RNA"/>
</dbReference>
<evidence type="ECO:0000256" key="7">
    <source>
        <dbReference type="ARBA" id="ARBA00030248"/>
    </source>
</evidence>
<evidence type="ECO:0000313" key="11">
    <source>
        <dbReference type="EMBL" id="DAD52540.1"/>
    </source>
</evidence>
<evidence type="ECO:0000256" key="9">
    <source>
        <dbReference type="PIRSR" id="PIRSR605093-1"/>
    </source>
</evidence>
<feature type="binding site" evidence="9">
    <location>
        <position position="356"/>
    </location>
    <ligand>
        <name>Mg(2+)</name>
        <dbReference type="ChEBI" id="CHEBI:18420"/>
        <label>2</label>
    </ligand>
</feature>
<comment type="cofactor">
    <cofactor evidence="9">
        <name>Mg(2+)</name>
        <dbReference type="ChEBI" id="CHEBI:18420"/>
    </cofactor>
    <text evidence="9">Binds 2 Mg(2+) per subunit.</text>
</comment>
<evidence type="ECO:0000256" key="4">
    <source>
        <dbReference type="ARBA" id="ARBA00022695"/>
    </source>
</evidence>
<reference evidence="11" key="1">
    <citation type="submission" date="2020-09" db="EMBL/GenBank/DDBJ databases">
        <title>Leviviricetes taxonomy.</title>
        <authorList>
            <person name="Stockdale S.R."/>
            <person name="Callanan J."/>
            <person name="Adriaenssens E.M."/>
            <person name="Kuhn J.H."/>
            <person name="Rumnieks J."/>
            <person name="Shkoporov A."/>
            <person name="Draper L.A."/>
            <person name="Ross P."/>
            <person name="Hill C."/>
        </authorList>
    </citation>
    <scope>NUCLEOTIDE SEQUENCE</scope>
</reference>
<evidence type="ECO:0000256" key="6">
    <source>
        <dbReference type="ARBA" id="ARBA00022953"/>
    </source>
</evidence>
<evidence type="ECO:0000313" key="12">
    <source>
        <dbReference type="Proteomes" id="UP000683033"/>
    </source>
</evidence>
<organism evidence="11 12">
    <name type="scientific">ssRNA phage SRR6254351_1</name>
    <dbReference type="NCBI Taxonomy" id="2786492"/>
    <lineage>
        <taxon>Viruses</taxon>
        <taxon>Riboviria</taxon>
        <taxon>Orthornavirae</taxon>
        <taxon>Lenarviricota</taxon>
        <taxon>Leviviricetes</taxon>
        <taxon>Norzivirales</taxon>
        <taxon>Fiersviridae</taxon>
        <taxon>Breudwovirus</taxon>
        <taxon>Breudwovirus borborohabitans</taxon>
    </lineage>
</organism>